<name>A0A5D6VWG4_9FIRM</name>
<evidence type="ECO:0000256" key="2">
    <source>
        <dbReference type="SAM" id="SignalP"/>
    </source>
</evidence>
<dbReference type="OrthoDB" id="9810305at2"/>
<gene>
    <name evidence="4" type="ORF">FZ040_12900</name>
</gene>
<dbReference type="Proteomes" id="UP000323646">
    <property type="component" value="Unassembled WGS sequence"/>
</dbReference>
<dbReference type="SUPFAM" id="SSF53850">
    <property type="entry name" value="Periplasmic binding protein-like II"/>
    <property type="match status" value="2"/>
</dbReference>
<dbReference type="SUPFAM" id="SSF55073">
    <property type="entry name" value="Nucleotide cyclase"/>
    <property type="match status" value="1"/>
</dbReference>
<dbReference type="Gene3D" id="3.30.70.270">
    <property type="match status" value="1"/>
</dbReference>
<feature type="signal peptide" evidence="2">
    <location>
        <begin position="1"/>
        <end position="26"/>
    </location>
</feature>
<dbReference type="PANTHER" id="PTHR45138:SF9">
    <property type="entry name" value="DIGUANYLATE CYCLASE DGCM-RELATED"/>
    <property type="match status" value="1"/>
</dbReference>
<dbReference type="InterPro" id="IPR029787">
    <property type="entry name" value="Nucleotide_cyclase"/>
</dbReference>
<dbReference type="GO" id="GO:0052621">
    <property type="term" value="F:diguanylate cyclase activity"/>
    <property type="evidence" value="ECO:0007669"/>
    <property type="project" value="TreeGrafter"/>
</dbReference>
<dbReference type="SMART" id="SM00267">
    <property type="entry name" value="GGDEF"/>
    <property type="match status" value="1"/>
</dbReference>
<dbReference type="EMBL" id="VTOY01000019">
    <property type="protein sequence ID" value="TYZ19850.1"/>
    <property type="molecule type" value="Genomic_DNA"/>
</dbReference>
<comment type="caution">
    <text evidence="4">The sequence shown here is derived from an EMBL/GenBank/DDBJ whole genome shotgun (WGS) entry which is preliminary data.</text>
</comment>
<reference evidence="4 5" key="1">
    <citation type="submission" date="2019-08" db="EMBL/GenBank/DDBJ databases">
        <title>Selenomonas sp. mPRGC5 and Selenomonas sp. mPRGC8 isolated from ruminal fluid of dairy goat (Capra hircus).</title>
        <authorList>
            <person name="Poothong S."/>
            <person name="Nuengjamnong C."/>
            <person name="Tanasupawat S."/>
        </authorList>
    </citation>
    <scope>NUCLEOTIDE SEQUENCE [LARGE SCALE GENOMIC DNA]</scope>
    <source>
        <strain evidence="5">mPRGC5</strain>
    </source>
</reference>
<dbReference type="Pfam" id="PF00990">
    <property type="entry name" value="GGDEF"/>
    <property type="match status" value="1"/>
</dbReference>
<feature type="domain" description="GGDEF" evidence="3">
    <location>
        <begin position="593"/>
        <end position="729"/>
    </location>
</feature>
<feature type="chain" id="PRO_5022996168" evidence="2">
    <location>
        <begin position="27"/>
        <end position="729"/>
    </location>
</feature>
<keyword evidence="1" id="KW-0472">Membrane</keyword>
<evidence type="ECO:0000313" key="4">
    <source>
        <dbReference type="EMBL" id="TYZ19850.1"/>
    </source>
</evidence>
<proteinExistence type="predicted"/>
<sequence length="729" mass="81876">MHFVQKFYHILLCFAVLLLLPAHSTAEPPAYQTIRIGVANDMRPGPANDAIRLMASYNSSYLAEIAKITHWQYEYYRGSAADCLQRLRDGQLDLIAPVSGAAFPPGKYLFSNGHSCAAILGLYTDENDSQITADRGATLDGATIGVLNDNDLKNRLHFFAKANGWNVSIRTYPSSQELTAGLHRGEVQLIACTVFNLTGHERWITFVDTIPQQYMTDAAHASLMEQLNQAILSIEMTNPSFETRLKREYLDPSIYKMARYSEHQQAFIRTSPTVRVVFPGTFSSLIQQSKEFGNIYGISPDILTLLINTTGITFQPVITDSVESAGQMLRDGRAEAAFAVYVNDPKLQMMQFSNNIFWMSFTPIFRRTQAESARPESIVVPTCYAGLREFFQRLNPQAKVVEINNPEECLYAVEQGLYDCTYLPQPYLSKNKNVLLHFQLKIADPATVSVPLCLMFRADAPEMLCHTVNTALLGLPQNQLTQIIQHNSTPDVSFVYLLSQHPLALTVGLLLSFIILVTAVFLIYRHRLEQEKNHALTLRELELQQALDAVEILQEDRDNYKRNAETDHLTGCLNKAAMTMQCQQILDSLPENWTAAFFIIDLDHFKEANDTYGHQHGDDILIEFAAMLRGLLPPRTHIGRFGGDEFTLLLIEEDTGTSEAYARRIAEIILEQTRGLIVCGAPGNVTASIGIAIIPAGGKRDLATIFRQADRALYNVKETCRDNYELYQH</sequence>
<evidence type="ECO:0000259" key="3">
    <source>
        <dbReference type="PROSITE" id="PS50887"/>
    </source>
</evidence>
<dbReference type="InterPro" id="IPR043128">
    <property type="entry name" value="Rev_trsase/Diguanyl_cyclase"/>
</dbReference>
<dbReference type="Gene3D" id="3.40.190.10">
    <property type="entry name" value="Periplasmic binding protein-like II"/>
    <property type="match status" value="4"/>
</dbReference>
<keyword evidence="2" id="KW-0732">Signal</keyword>
<dbReference type="AlphaFoldDB" id="A0A5D6VWG4"/>
<keyword evidence="1" id="KW-0812">Transmembrane</keyword>
<organism evidence="4 5">
    <name type="scientific">Selenomonas ruminis</name>
    <dbReference type="NCBI Taxonomy" id="2593411"/>
    <lineage>
        <taxon>Bacteria</taxon>
        <taxon>Bacillati</taxon>
        <taxon>Bacillota</taxon>
        <taxon>Negativicutes</taxon>
        <taxon>Selenomonadales</taxon>
        <taxon>Selenomonadaceae</taxon>
        <taxon>Selenomonas</taxon>
    </lineage>
</organism>
<evidence type="ECO:0000256" key="1">
    <source>
        <dbReference type="SAM" id="Phobius"/>
    </source>
</evidence>
<dbReference type="PANTHER" id="PTHR45138">
    <property type="entry name" value="REGULATORY COMPONENTS OF SENSORY TRANSDUCTION SYSTEM"/>
    <property type="match status" value="1"/>
</dbReference>
<dbReference type="CDD" id="cd01949">
    <property type="entry name" value="GGDEF"/>
    <property type="match status" value="1"/>
</dbReference>
<evidence type="ECO:0000313" key="5">
    <source>
        <dbReference type="Proteomes" id="UP000323646"/>
    </source>
</evidence>
<protein>
    <submittedName>
        <fullName evidence="4">Diguanylate cyclase</fullName>
    </submittedName>
</protein>
<dbReference type="InterPro" id="IPR050469">
    <property type="entry name" value="Diguanylate_Cyclase"/>
</dbReference>
<dbReference type="RefSeq" id="WP_149172377.1">
    <property type="nucleotide sequence ID" value="NZ_VTOY01000019.1"/>
</dbReference>
<keyword evidence="5" id="KW-1185">Reference proteome</keyword>
<accession>A0A5D6VWG4</accession>
<keyword evidence="1" id="KW-1133">Transmembrane helix</keyword>
<dbReference type="InterPro" id="IPR000160">
    <property type="entry name" value="GGDEF_dom"/>
</dbReference>
<feature type="transmembrane region" description="Helical" evidence="1">
    <location>
        <begin position="503"/>
        <end position="524"/>
    </location>
</feature>
<dbReference type="NCBIfam" id="TIGR00254">
    <property type="entry name" value="GGDEF"/>
    <property type="match status" value="1"/>
</dbReference>
<dbReference type="PROSITE" id="PS50887">
    <property type="entry name" value="GGDEF"/>
    <property type="match status" value="1"/>
</dbReference>